<evidence type="ECO:0000256" key="1">
    <source>
        <dbReference type="SAM" id="MobiDB-lite"/>
    </source>
</evidence>
<dbReference type="AlphaFoldDB" id="A0AA40E435"/>
<proteinExistence type="predicted"/>
<reference evidence="2" key="1">
    <citation type="submission" date="2023-06" db="EMBL/GenBank/DDBJ databases">
        <title>Genome-scale phylogeny and comparative genomics of the fungal order Sordariales.</title>
        <authorList>
            <consortium name="Lawrence Berkeley National Laboratory"/>
            <person name="Hensen N."/>
            <person name="Bonometti L."/>
            <person name="Westerberg I."/>
            <person name="Brannstrom I.O."/>
            <person name="Guillou S."/>
            <person name="Cros-Aarteil S."/>
            <person name="Calhoun S."/>
            <person name="Haridas S."/>
            <person name="Kuo A."/>
            <person name="Mondo S."/>
            <person name="Pangilinan J."/>
            <person name="Riley R."/>
            <person name="Labutti K."/>
            <person name="Andreopoulos B."/>
            <person name="Lipzen A."/>
            <person name="Chen C."/>
            <person name="Yanf M."/>
            <person name="Daum C."/>
            <person name="Ng V."/>
            <person name="Clum A."/>
            <person name="Steindorff A."/>
            <person name="Ohm R."/>
            <person name="Martin F."/>
            <person name="Silar P."/>
            <person name="Natvig D."/>
            <person name="Lalanne C."/>
            <person name="Gautier V."/>
            <person name="Ament-Velasquez S.L."/>
            <person name="Kruys A."/>
            <person name="Hutchinson M.I."/>
            <person name="Powell A.J."/>
            <person name="Barry K."/>
            <person name="Miller A.N."/>
            <person name="Grigoriev I.V."/>
            <person name="Debuchy R."/>
            <person name="Gladieux P."/>
            <person name="Thoren M.H."/>
            <person name="Johannesson H."/>
        </authorList>
    </citation>
    <scope>NUCLEOTIDE SEQUENCE</scope>
    <source>
        <strain evidence="2">SMH4607-1</strain>
    </source>
</reference>
<organism evidence="2 3">
    <name type="scientific">Lasiosphaeris hirsuta</name>
    <dbReference type="NCBI Taxonomy" id="260670"/>
    <lineage>
        <taxon>Eukaryota</taxon>
        <taxon>Fungi</taxon>
        <taxon>Dikarya</taxon>
        <taxon>Ascomycota</taxon>
        <taxon>Pezizomycotina</taxon>
        <taxon>Sordariomycetes</taxon>
        <taxon>Sordariomycetidae</taxon>
        <taxon>Sordariales</taxon>
        <taxon>Lasiosphaeriaceae</taxon>
        <taxon>Lasiosphaeris</taxon>
    </lineage>
</organism>
<feature type="region of interest" description="Disordered" evidence="1">
    <location>
        <begin position="104"/>
        <end position="127"/>
    </location>
</feature>
<keyword evidence="3" id="KW-1185">Reference proteome</keyword>
<dbReference type="Proteomes" id="UP001172102">
    <property type="component" value="Unassembled WGS sequence"/>
</dbReference>
<dbReference type="EMBL" id="JAUKUA010000002">
    <property type="protein sequence ID" value="KAK0724297.1"/>
    <property type="molecule type" value="Genomic_DNA"/>
</dbReference>
<sequence>MTQIPASPLASKIHVHGALGLYRSRVDTLGAMGDLVRGLNGLNEALHEDGDGATAVDSSRWDYTHPRTSLFNGQGTRRVDISMYSPHISARIASHADAAFRLGRTAEPAARDGRGPADGDDAFESAL</sequence>
<evidence type="ECO:0000313" key="2">
    <source>
        <dbReference type="EMBL" id="KAK0724297.1"/>
    </source>
</evidence>
<feature type="compositionally biased region" description="Acidic residues" evidence="1">
    <location>
        <begin position="118"/>
        <end position="127"/>
    </location>
</feature>
<protein>
    <submittedName>
        <fullName evidence="2">Uncharacterized protein</fullName>
    </submittedName>
</protein>
<name>A0AA40E435_9PEZI</name>
<comment type="caution">
    <text evidence="2">The sequence shown here is derived from an EMBL/GenBank/DDBJ whole genome shotgun (WGS) entry which is preliminary data.</text>
</comment>
<accession>A0AA40E435</accession>
<evidence type="ECO:0000313" key="3">
    <source>
        <dbReference type="Proteomes" id="UP001172102"/>
    </source>
</evidence>
<gene>
    <name evidence="2" type="ORF">B0H67DRAFT_640864</name>
</gene>